<accession>A0AAP0EU31</accession>
<gene>
    <name evidence="1" type="ORF">Scep_026473</name>
</gene>
<keyword evidence="2" id="KW-1185">Reference proteome</keyword>
<name>A0AAP0EU31_9MAGN</name>
<proteinExistence type="predicted"/>
<comment type="caution">
    <text evidence="1">The sequence shown here is derived from an EMBL/GenBank/DDBJ whole genome shotgun (WGS) entry which is preliminary data.</text>
</comment>
<dbReference type="EMBL" id="JBBNAG010000011">
    <property type="protein sequence ID" value="KAK9095004.1"/>
    <property type="molecule type" value="Genomic_DNA"/>
</dbReference>
<reference evidence="1 2" key="1">
    <citation type="submission" date="2024-01" db="EMBL/GenBank/DDBJ databases">
        <title>Genome assemblies of Stephania.</title>
        <authorList>
            <person name="Yang L."/>
        </authorList>
    </citation>
    <scope>NUCLEOTIDE SEQUENCE [LARGE SCALE GENOMIC DNA]</scope>
    <source>
        <strain evidence="1">JXDWG</strain>
        <tissue evidence="1">Leaf</tissue>
    </source>
</reference>
<organism evidence="1 2">
    <name type="scientific">Stephania cephalantha</name>
    <dbReference type="NCBI Taxonomy" id="152367"/>
    <lineage>
        <taxon>Eukaryota</taxon>
        <taxon>Viridiplantae</taxon>
        <taxon>Streptophyta</taxon>
        <taxon>Embryophyta</taxon>
        <taxon>Tracheophyta</taxon>
        <taxon>Spermatophyta</taxon>
        <taxon>Magnoliopsida</taxon>
        <taxon>Ranunculales</taxon>
        <taxon>Menispermaceae</taxon>
        <taxon>Menispermoideae</taxon>
        <taxon>Cissampelideae</taxon>
        <taxon>Stephania</taxon>
    </lineage>
</organism>
<protein>
    <submittedName>
        <fullName evidence="1">Uncharacterized protein</fullName>
    </submittedName>
</protein>
<dbReference type="Proteomes" id="UP001419268">
    <property type="component" value="Unassembled WGS sequence"/>
</dbReference>
<evidence type="ECO:0000313" key="1">
    <source>
        <dbReference type="EMBL" id="KAK9095004.1"/>
    </source>
</evidence>
<sequence length="232" mass="26546">MRVSFLPANSRLQRGVFLLTSTPTQQPLHHSQHDTSYDQQLLNQSAHDTCRTMQKTPHSQDPEELLLGLLGRTSTPRLVPDELRNCLYAKSTDSSTERITIADIEKDMSSDLFSQSTTQQPLHEDMRHINPKLKNFETQATTILEHLMDEKELSSQPISDSEETVNAATLKSVEFDEFLIVDEYLSEPEETIEVSSHEPDITIVQNKDDEVEKKIRVISERPEEPQMESKED</sequence>
<dbReference type="AlphaFoldDB" id="A0AAP0EU31"/>
<evidence type="ECO:0000313" key="2">
    <source>
        <dbReference type="Proteomes" id="UP001419268"/>
    </source>
</evidence>